<dbReference type="RefSeq" id="WP_234385844.1">
    <property type="nucleotide sequence ID" value="NZ_BCMM01000045.1"/>
</dbReference>
<evidence type="ECO:0000256" key="2">
    <source>
        <dbReference type="SAM" id="SignalP"/>
    </source>
</evidence>
<dbReference type="Proteomes" id="UP000067448">
    <property type="component" value="Unassembled WGS sequence"/>
</dbReference>
<sequence length="242" mass="24265">MNRSRGWARRVSQVTAAGLVAGLVVACGPKDSAAGEAAVSGKPGKTSKPATAAPTKTPGGPAKTPGSSTKPPSPKPSGTAGGEAKALTCDQLRDASLDGGGLEGYGISGATLSAGRWEGADGIVIELQPQCAIGDITGDSAPDAVGALKISTGGTGKFYTLVTWRNDGGTPVPAAAAELGDRTPVVSIDFPSSGPARQVTVVYRTRGDDDPAAVVTLTRTAVYKVSEPTMVELHHSDAPYTP</sequence>
<evidence type="ECO:0000313" key="4">
    <source>
        <dbReference type="Proteomes" id="UP000067448"/>
    </source>
</evidence>
<feature type="chain" id="PRO_5038791812" description="Lipoprotein" evidence="2">
    <location>
        <begin position="27"/>
        <end position="242"/>
    </location>
</feature>
<feature type="signal peptide" evidence="2">
    <location>
        <begin position="1"/>
        <end position="26"/>
    </location>
</feature>
<dbReference type="PROSITE" id="PS51257">
    <property type="entry name" value="PROKAR_LIPOPROTEIN"/>
    <property type="match status" value="1"/>
</dbReference>
<reference evidence="3 4" key="2">
    <citation type="journal article" date="2016" name="Genome Announc.">
        <title>Draft Genome Sequences of Streptomyces scabiei S58, Streptomyces turgidiscabies T45, and Streptomyces acidiscabies a10, the Pathogens of Potato Common Scab, Isolated in Japan.</title>
        <authorList>
            <person name="Tomihama T."/>
            <person name="Nishi Y."/>
            <person name="Sakai M."/>
            <person name="Ikenaga M."/>
            <person name="Okubo T."/>
            <person name="Ikeda S."/>
        </authorList>
    </citation>
    <scope>NUCLEOTIDE SEQUENCE [LARGE SCALE GENOMIC DNA]</scope>
    <source>
        <strain evidence="3 4">S58</strain>
    </source>
</reference>
<protein>
    <recommendedName>
        <fullName evidence="5">Lipoprotein</fullName>
    </recommendedName>
</protein>
<feature type="compositionally biased region" description="Low complexity" evidence="1">
    <location>
        <begin position="42"/>
        <end position="70"/>
    </location>
</feature>
<comment type="caution">
    <text evidence="3">The sequence shown here is derived from an EMBL/GenBank/DDBJ whole genome shotgun (WGS) entry which is preliminary data.</text>
</comment>
<organism evidence="3 4">
    <name type="scientific">Streptomyces scabiei</name>
    <dbReference type="NCBI Taxonomy" id="1930"/>
    <lineage>
        <taxon>Bacteria</taxon>
        <taxon>Bacillati</taxon>
        <taxon>Actinomycetota</taxon>
        <taxon>Actinomycetes</taxon>
        <taxon>Kitasatosporales</taxon>
        <taxon>Streptomycetaceae</taxon>
        <taxon>Streptomyces</taxon>
    </lineage>
</organism>
<name>A0A100JW48_STRSC</name>
<evidence type="ECO:0008006" key="5">
    <source>
        <dbReference type="Google" id="ProtNLM"/>
    </source>
</evidence>
<feature type="region of interest" description="Disordered" evidence="1">
    <location>
        <begin position="32"/>
        <end position="84"/>
    </location>
</feature>
<dbReference type="EMBL" id="BCMM01000045">
    <property type="protein sequence ID" value="GAQ66780.1"/>
    <property type="molecule type" value="Genomic_DNA"/>
</dbReference>
<dbReference type="AlphaFoldDB" id="A0A100JW48"/>
<accession>A0A100JW48</accession>
<reference evidence="4" key="3">
    <citation type="submission" date="2016-02" db="EMBL/GenBank/DDBJ databases">
        <title>Draft genome of pathogenic Streptomyces sp. in Japan.</title>
        <authorList>
            <person name="Tomihama T."/>
            <person name="Ikenaga M."/>
            <person name="Sakai M."/>
            <person name="Okubo T."/>
            <person name="Ikeda S."/>
        </authorList>
    </citation>
    <scope>NUCLEOTIDE SEQUENCE [LARGE SCALE GENOMIC DNA]</scope>
    <source>
        <strain evidence="4">S58</strain>
    </source>
</reference>
<evidence type="ECO:0000256" key="1">
    <source>
        <dbReference type="SAM" id="MobiDB-lite"/>
    </source>
</evidence>
<keyword evidence="2" id="KW-0732">Signal</keyword>
<evidence type="ECO:0000313" key="3">
    <source>
        <dbReference type="EMBL" id="GAQ66780.1"/>
    </source>
</evidence>
<gene>
    <name evidence="3" type="ORF">SsS58_07219</name>
</gene>
<proteinExistence type="predicted"/>
<reference evidence="4" key="1">
    <citation type="submission" date="2015-11" db="EMBL/GenBank/DDBJ databases">
        <authorList>
            <consortium name="Cross-ministerial Strategic Innovation Promotion Program (SIP) consortium"/>
            <person name="Tomihama T."/>
            <person name="Ikenaga M."/>
            <person name="Sakai M."/>
            <person name="Okubo T."/>
            <person name="Ikeda S."/>
        </authorList>
    </citation>
    <scope>NUCLEOTIDE SEQUENCE [LARGE SCALE GENOMIC DNA]</scope>
    <source>
        <strain evidence="4">S58</strain>
    </source>
</reference>